<evidence type="ECO:0000313" key="3">
    <source>
        <dbReference type="Proteomes" id="UP000316714"/>
    </source>
</evidence>
<dbReference type="AlphaFoldDB" id="A0A5C5UVK3"/>
<evidence type="ECO:0000313" key="2">
    <source>
        <dbReference type="EMBL" id="TWT30404.1"/>
    </source>
</evidence>
<protein>
    <submittedName>
        <fullName evidence="2">Uncharacterized protein</fullName>
    </submittedName>
</protein>
<gene>
    <name evidence="2" type="ORF">KOR34_49630</name>
</gene>
<comment type="caution">
    <text evidence="2">The sequence shown here is derived from an EMBL/GenBank/DDBJ whole genome shotgun (WGS) entry which is preliminary data.</text>
</comment>
<keyword evidence="3" id="KW-1185">Reference proteome</keyword>
<evidence type="ECO:0000256" key="1">
    <source>
        <dbReference type="SAM" id="MobiDB-lite"/>
    </source>
</evidence>
<sequence length="215" mass="23661">MFRGSPAKASVEHAVATPCGTLVAVFSRDERLYTHRIEMRRGPVEPVVLLRAASGRDPQNPDSPPLHGLNVDDLGYSPRPLPTQAKLIGVSTDRSWKVALGPDPLADDRLLYEASCRLATAAPEVRSSYHTPRARLLSGSSQAATFRTAGVCWTLRLRNEVEATRSPFCRIELPNTLAWNSRPAVAVVAEPAISDQPPMKLSWRFEIALGDMRWP</sequence>
<proteinExistence type="predicted"/>
<feature type="region of interest" description="Disordered" evidence="1">
    <location>
        <begin position="54"/>
        <end position="73"/>
    </location>
</feature>
<name>A0A5C5UVK3_9BACT</name>
<dbReference type="RefSeq" id="WP_197531717.1">
    <property type="nucleotide sequence ID" value="NZ_SIHJ01000005.1"/>
</dbReference>
<organism evidence="2 3">
    <name type="scientific">Posidoniimonas corsicana</name>
    <dbReference type="NCBI Taxonomy" id="1938618"/>
    <lineage>
        <taxon>Bacteria</taxon>
        <taxon>Pseudomonadati</taxon>
        <taxon>Planctomycetota</taxon>
        <taxon>Planctomycetia</taxon>
        <taxon>Pirellulales</taxon>
        <taxon>Lacipirellulaceae</taxon>
        <taxon>Posidoniimonas</taxon>
    </lineage>
</organism>
<dbReference type="Proteomes" id="UP000316714">
    <property type="component" value="Unassembled WGS sequence"/>
</dbReference>
<accession>A0A5C5UVK3</accession>
<dbReference type="EMBL" id="SIHJ01000005">
    <property type="protein sequence ID" value="TWT30404.1"/>
    <property type="molecule type" value="Genomic_DNA"/>
</dbReference>
<reference evidence="2 3" key="1">
    <citation type="submission" date="2019-02" db="EMBL/GenBank/DDBJ databases">
        <title>Deep-cultivation of Planctomycetes and their phenomic and genomic characterization uncovers novel biology.</title>
        <authorList>
            <person name="Wiegand S."/>
            <person name="Jogler M."/>
            <person name="Boedeker C."/>
            <person name="Pinto D."/>
            <person name="Vollmers J."/>
            <person name="Rivas-Marin E."/>
            <person name="Kohn T."/>
            <person name="Peeters S.H."/>
            <person name="Heuer A."/>
            <person name="Rast P."/>
            <person name="Oberbeckmann S."/>
            <person name="Bunk B."/>
            <person name="Jeske O."/>
            <person name="Meyerdierks A."/>
            <person name="Storesund J.E."/>
            <person name="Kallscheuer N."/>
            <person name="Luecker S."/>
            <person name="Lage O.M."/>
            <person name="Pohl T."/>
            <person name="Merkel B.J."/>
            <person name="Hornburger P."/>
            <person name="Mueller R.-W."/>
            <person name="Bruemmer F."/>
            <person name="Labrenz M."/>
            <person name="Spormann A.M."/>
            <person name="Op Den Camp H."/>
            <person name="Overmann J."/>
            <person name="Amann R."/>
            <person name="Jetten M.S.M."/>
            <person name="Mascher T."/>
            <person name="Medema M.H."/>
            <person name="Devos D.P."/>
            <person name="Kaster A.-K."/>
            <person name="Ovreas L."/>
            <person name="Rohde M."/>
            <person name="Galperin M.Y."/>
            <person name="Jogler C."/>
        </authorList>
    </citation>
    <scope>NUCLEOTIDE SEQUENCE [LARGE SCALE GENOMIC DNA]</scope>
    <source>
        <strain evidence="2 3">KOR34</strain>
    </source>
</reference>